<feature type="transmembrane region" description="Helical" evidence="1">
    <location>
        <begin position="6"/>
        <end position="26"/>
    </location>
</feature>
<evidence type="ECO:0000256" key="1">
    <source>
        <dbReference type="SAM" id="Phobius"/>
    </source>
</evidence>
<feature type="transmembrane region" description="Helical" evidence="1">
    <location>
        <begin position="33"/>
        <end position="53"/>
    </location>
</feature>
<feature type="transmembrane region" description="Helical" evidence="1">
    <location>
        <begin position="97"/>
        <end position="114"/>
    </location>
</feature>
<accession>A0ABQ5TNF4</accession>
<feature type="transmembrane region" description="Helical" evidence="1">
    <location>
        <begin position="59"/>
        <end position="76"/>
    </location>
</feature>
<protein>
    <recommendedName>
        <fullName evidence="4">ZIP family metal transporter</fullName>
    </recommendedName>
</protein>
<dbReference type="Proteomes" id="UP001275436">
    <property type="component" value="Unassembled WGS sequence"/>
</dbReference>
<feature type="transmembrane region" description="Helical" evidence="1">
    <location>
        <begin position="120"/>
        <end position="139"/>
    </location>
</feature>
<organism evidence="2 3">
    <name type="scientific">Oceanobacillus kimchii</name>
    <dbReference type="NCBI Taxonomy" id="746691"/>
    <lineage>
        <taxon>Bacteria</taxon>
        <taxon>Bacillati</taxon>
        <taxon>Bacillota</taxon>
        <taxon>Bacilli</taxon>
        <taxon>Bacillales</taxon>
        <taxon>Bacillaceae</taxon>
        <taxon>Oceanobacillus</taxon>
    </lineage>
</organism>
<feature type="transmembrane region" description="Helical" evidence="1">
    <location>
        <begin position="184"/>
        <end position="206"/>
    </location>
</feature>
<sequence>MATSWLIGAFVSALGISVGGGLAWVLKGFQRGFGFIFSLCAGLIVGLLFLEMIPESIELGGWLNLAVGIAIGLLLFHYIHQLMDKITIITDSHQKDIFVRSGVLLTFSIAVHNFPVGISLGQTLGTEIGGIMLTTLLLHNVPEGIIVFTPLFLAGFGILTYVFITTIITLPIALGTLLGQLFNIGFPSLLAFMINLSIAIIFMVAVKEIFGEAVRNSTLLYSSVIGLFGVGIIYLYMNLSL</sequence>
<reference evidence="2 3" key="1">
    <citation type="submission" date="2023-02" db="EMBL/GenBank/DDBJ databases">
        <title>Oceanobacillus kimchii IFOP_LL358 isolated form Alexandrium catenella lab strain.</title>
        <authorList>
            <person name="Gajardo G."/>
            <person name="Ueki S."/>
            <person name="Maruyama F."/>
        </authorList>
    </citation>
    <scope>NUCLEOTIDE SEQUENCE [LARGE SCALE GENOMIC DNA]</scope>
    <source>
        <strain evidence="2 3">IFOP_LL358</strain>
    </source>
</reference>
<keyword evidence="1" id="KW-0812">Transmembrane</keyword>
<feature type="transmembrane region" description="Helical" evidence="1">
    <location>
        <begin position="218"/>
        <end position="237"/>
    </location>
</feature>
<gene>
    <name evidence="2" type="ORF">MACH08_41270</name>
</gene>
<evidence type="ECO:0000313" key="2">
    <source>
        <dbReference type="EMBL" id="GLO68343.1"/>
    </source>
</evidence>
<feature type="transmembrane region" description="Helical" evidence="1">
    <location>
        <begin position="151"/>
        <end position="178"/>
    </location>
</feature>
<proteinExistence type="predicted"/>
<keyword evidence="3" id="KW-1185">Reference proteome</keyword>
<evidence type="ECO:0000313" key="3">
    <source>
        <dbReference type="Proteomes" id="UP001275436"/>
    </source>
</evidence>
<evidence type="ECO:0008006" key="4">
    <source>
        <dbReference type="Google" id="ProtNLM"/>
    </source>
</evidence>
<keyword evidence="1" id="KW-1133">Transmembrane helix</keyword>
<dbReference type="EMBL" id="BSKO01000002">
    <property type="protein sequence ID" value="GLO68343.1"/>
    <property type="molecule type" value="Genomic_DNA"/>
</dbReference>
<keyword evidence="1" id="KW-0472">Membrane</keyword>
<dbReference type="RefSeq" id="WP_317958586.1">
    <property type="nucleotide sequence ID" value="NZ_BSKO01000002.1"/>
</dbReference>
<comment type="caution">
    <text evidence="2">The sequence shown here is derived from an EMBL/GenBank/DDBJ whole genome shotgun (WGS) entry which is preliminary data.</text>
</comment>
<name>A0ABQ5TNF4_9BACI</name>